<reference evidence="3 4" key="1">
    <citation type="submission" date="2016-11" db="EMBL/GenBank/DDBJ databases">
        <authorList>
            <person name="Jaros S."/>
            <person name="Januszkiewicz K."/>
            <person name="Wedrychowicz H."/>
        </authorList>
    </citation>
    <scope>NUCLEOTIDE SEQUENCE [LARGE SCALE GENOMIC DNA]</scope>
    <source>
        <strain evidence="3 4">DSM 17459</strain>
    </source>
</reference>
<feature type="transmembrane region" description="Helical" evidence="1">
    <location>
        <begin position="37"/>
        <end position="58"/>
    </location>
</feature>
<dbReference type="STRING" id="1122155.SAMN02745158_02301"/>
<gene>
    <name evidence="3" type="ORF">SAMN02745158_02301</name>
</gene>
<evidence type="ECO:0000256" key="1">
    <source>
        <dbReference type="SAM" id="Phobius"/>
    </source>
</evidence>
<dbReference type="EMBL" id="FQVI01000011">
    <property type="protein sequence ID" value="SHF03161.1"/>
    <property type="molecule type" value="Genomic_DNA"/>
</dbReference>
<evidence type="ECO:0000313" key="4">
    <source>
        <dbReference type="Proteomes" id="UP000184245"/>
    </source>
</evidence>
<feature type="transmembrane region" description="Helical" evidence="1">
    <location>
        <begin position="215"/>
        <end position="237"/>
    </location>
</feature>
<keyword evidence="4" id="KW-1185">Reference proteome</keyword>
<keyword evidence="1" id="KW-1133">Transmembrane helix</keyword>
<name>A0A1M4YBF7_9CLOT</name>
<organism evidence="3 4">
    <name type="scientific">Lactonifactor longoviformis DSM 17459</name>
    <dbReference type="NCBI Taxonomy" id="1122155"/>
    <lineage>
        <taxon>Bacteria</taxon>
        <taxon>Bacillati</taxon>
        <taxon>Bacillota</taxon>
        <taxon>Clostridia</taxon>
        <taxon>Eubacteriales</taxon>
        <taxon>Clostridiaceae</taxon>
        <taxon>Lactonifactor</taxon>
    </lineage>
</organism>
<feature type="transmembrane region" description="Helical" evidence="1">
    <location>
        <begin position="112"/>
        <end position="136"/>
    </location>
</feature>
<feature type="transmembrane region" description="Helical" evidence="1">
    <location>
        <begin position="78"/>
        <end position="100"/>
    </location>
</feature>
<feature type="transmembrane region" description="Helical" evidence="1">
    <location>
        <begin position="320"/>
        <end position="339"/>
    </location>
</feature>
<dbReference type="AlphaFoldDB" id="A0A1M4YBF7"/>
<keyword evidence="1" id="KW-0812">Transmembrane</keyword>
<feature type="transmembrane region" description="Helical" evidence="1">
    <location>
        <begin position="6"/>
        <end position="25"/>
    </location>
</feature>
<feature type="domain" description="DUF6449" evidence="2">
    <location>
        <begin position="423"/>
        <end position="527"/>
    </location>
</feature>
<dbReference type="InterPro" id="IPR045611">
    <property type="entry name" value="DUF6449"/>
</dbReference>
<evidence type="ECO:0000313" key="3">
    <source>
        <dbReference type="EMBL" id="SHF03161.1"/>
    </source>
</evidence>
<proteinExistence type="predicted"/>
<keyword evidence="1" id="KW-0472">Membrane</keyword>
<sequence length="646" mass="72220">MVLSCYLFGMYVLETASGGSGLLWAGDDRLGPGNQTVMAISILLAVLCGIQGFSYLFSQDRTDFYFSLPVRRRTLFSAAYWNGLLIFAVPCFISHLLCWFIKDPKHMGDSLYLALAGVLVAGAGFLLFYHITLLAVLLTGNIVIAAGLLAFFVFYVSVTFGIIVQMYSKMFFQTFYQADWLNRINLYLSPLDLYQRMAGLGEYGTGAGRWSLHDYAPYLAAALGLAAVLYVLLRVFFYRRPAEAAGKAIAFPAAQLVLRFLFVVPLGLMGGYFFRLCGGQSGSVVWVLAGILAAVFTFHGLAEVIFQFRFRAMLSRQRQMFLTAGICALIACSFYWDLWGYDSYLPEEAKVSSVSVSIKGMDDTDPYSEFLKEDLRNDSMAESRFRHMELTGERKAAVLDWIRGLSEHTEGKQEAMTYAAVAYHMKNGSDIYRQYPVVSSEDLEAFQPIYESGEYKAGTVSLISYGEEDIDNGYEFTWSNGVSVLTPDLSGEEKRELFACYRRDLEDLSMKEAMGDVPLGMLNFAKEGSMNGGIGYIYPSFTETVNFLKGKGIPADKKLSDYEILKIVAVTQEKESGSWNDYGRVSLKRETIDGKAKIKALENKLMYQKYGIQPLMQPYDADTEYQVVIKGNEGDTIVRVDCVALK</sequence>
<dbReference type="Pfam" id="PF20047">
    <property type="entry name" value="DUF6449"/>
    <property type="match status" value="1"/>
</dbReference>
<protein>
    <submittedName>
        <fullName evidence="3">ABC-2 family transporter protein</fullName>
    </submittedName>
</protein>
<accession>A0A1M4YBF7</accession>
<feature type="transmembrane region" description="Helical" evidence="1">
    <location>
        <begin position="142"/>
        <end position="164"/>
    </location>
</feature>
<feature type="transmembrane region" description="Helical" evidence="1">
    <location>
        <begin position="286"/>
        <end position="308"/>
    </location>
</feature>
<dbReference type="Proteomes" id="UP000184245">
    <property type="component" value="Unassembled WGS sequence"/>
</dbReference>
<feature type="transmembrane region" description="Helical" evidence="1">
    <location>
        <begin position="249"/>
        <end position="274"/>
    </location>
</feature>
<evidence type="ECO:0000259" key="2">
    <source>
        <dbReference type="Pfam" id="PF20047"/>
    </source>
</evidence>